<accession>A0A8D8E283</accession>
<dbReference type="Gene3D" id="1.25.40.420">
    <property type="match status" value="1"/>
</dbReference>
<dbReference type="PROSITE" id="PS50097">
    <property type="entry name" value="BTB"/>
    <property type="match status" value="1"/>
</dbReference>
<dbReference type="InterPro" id="IPR011333">
    <property type="entry name" value="SKP1/BTB/POZ_sf"/>
</dbReference>
<sequence>MDPAQSCEFDFKTSTFTNKLLFKNCSSILTGPVESKKFFGTTTHSSTIVSWHYIVQLGPVNTTIEVIVDSVSNIKSQLHGELQFYHPNVGRFMTSGIVKSGSRIGDEFKISRDSTRSYLIQGGIDLTLSIHELAQEDVQQPIQPTVPLPDSQLLDHFAVLLESEKFTDVTIIVGKKEFLAHKAILAARSPIFAAMFEHEMQESKENRVTIEDVKPRVFQEVLRFIYTGIVKELDQLANELLAVADKYALDKLRTLCEEQLGSTLSVETVTRTLYLADLHHAEQLKQQAVQFISLNIKAIPAADWQSIIATNPALAAQMFAQMARLN</sequence>
<evidence type="ECO:0000313" key="2">
    <source>
        <dbReference type="EMBL" id="CAG6518860.1"/>
    </source>
</evidence>
<dbReference type="InterPro" id="IPR000210">
    <property type="entry name" value="BTB/POZ_dom"/>
</dbReference>
<dbReference type="SUPFAM" id="SSF54695">
    <property type="entry name" value="POZ domain"/>
    <property type="match status" value="1"/>
</dbReference>
<dbReference type="AlphaFoldDB" id="A0A8D8E283"/>
<reference evidence="2" key="1">
    <citation type="submission" date="2021-05" db="EMBL/GenBank/DDBJ databases">
        <authorList>
            <person name="Alioto T."/>
            <person name="Alioto T."/>
            <person name="Gomez Garrido J."/>
        </authorList>
    </citation>
    <scope>NUCLEOTIDE SEQUENCE</scope>
</reference>
<dbReference type="Pfam" id="PF00651">
    <property type="entry name" value="BTB"/>
    <property type="match status" value="1"/>
</dbReference>
<feature type="domain" description="BTB" evidence="1">
    <location>
        <begin position="167"/>
        <end position="234"/>
    </location>
</feature>
<dbReference type="SMART" id="SM00225">
    <property type="entry name" value="BTB"/>
    <property type="match status" value="1"/>
</dbReference>
<protein>
    <submittedName>
        <fullName evidence="2">Speckle-type POZ protein</fullName>
    </submittedName>
</protein>
<dbReference type="Gene3D" id="3.30.710.10">
    <property type="entry name" value="Potassium Channel Kv1.1, Chain A"/>
    <property type="match status" value="1"/>
</dbReference>
<proteinExistence type="predicted"/>
<name>A0A8D8E283_CULPI</name>
<evidence type="ECO:0000259" key="1">
    <source>
        <dbReference type="PROSITE" id="PS50097"/>
    </source>
</evidence>
<dbReference type="PANTHER" id="PTHR24413">
    <property type="entry name" value="SPECKLE-TYPE POZ PROTEIN"/>
    <property type="match status" value="1"/>
</dbReference>
<dbReference type="EMBL" id="HBUE01178242">
    <property type="protein sequence ID" value="CAG6518860.1"/>
    <property type="molecule type" value="Transcribed_RNA"/>
</dbReference>
<organism evidence="2">
    <name type="scientific">Culex pipiens</name>
    <name type="common">House mosquito</name>
    <dbReference type="NCBI Taxonomy" id="7175"/>
    <lineage>
        <taxon>Eukaryota</taxon>
        <taxon>Metazoa</taxon>
        <taxon>Ecdysozoa</taxon>
        <taxon>Arthropoda</taxon>
        <taxon>Hexapoda</taxon>
        <taxon>Insecta</taxon>
        <taxon>Pterygota</taxon>
        <taxon>Neoptera</taxon>
        <taxon>Endopterygota</taxon>
        <taxon>Diptera</taxon>
        <taxon>Nematocera</taxon>
        <taxon>Culicoidea</taxon>
        <taxon>Culicidae</taxon>
        <taxon>Culicinae</taxon>
        <taxon>Culicini</taxon>
        <taxon>Culex</taxon>
        <taxon>Culex</taxon>
    </lineage>
</organism>
<dbReference type="FunFam" id="3.30.710.10:FF:000159">
    <property type="entry name" value="Speckle-type POZ protein B"/>
    <property type="match status" value="1"/>
</dbReference>
<dbReference type="EMBL" id="HBUE01283810">
    <property type="protein sequence ID" value="CAG6570408.1"/>
    <property type="molecule type" value="Transcribed_RNA"/>
</dbReference>